<reference evidence="5" key="1">
    <citation type="submission" date="2016-03" db="EMBL/GenBank/DDBJ databases">
        <authorList>
            <person name="Ploux O."/>
        </authorList>
    </citation>
    <scope>NUCLEOTIDE SEQUENCE</scope>
    <source>
        <strain evidence="5">UC10</strain>
    </source>
</reference>
<feature type="transmembrane region" description="Helical" evidence="4">
    <location>
        <begin position="131"/>
        <end position="151"/>
    </location>
</feature>
<dbReference type="EMBL" id="FLQS01000030">
    <property type="protein sequence ID" value="SBS76771.1"/>
    <property type="molecule type" value="Genomic_DNA"/>
</dbReference>
<dbReference type="Gene3D" id="3.40.50.1820">
    <property type="entry name" value="alpha/beta hydrolase"/>
    <property type="match status" value="1"/>
</dbReference>
<comment type="subcellular location">
    <subcellularLocation>
        <location evidence="1">Secreted</location>
    </subcellularLocation>
</comment>
<evidence type="ECO:0000256" key="4">
    <source>
        <dbReference type="SAM" id="Phobius"/>
    </source>
</evidence>
<name>A0A1Y5PKR6_9MYCO</name>
<accession>A0A1Y5PKR6</accession>
<dbReference type="PANTHER" id="PTHR48098">
    <property type="entry name" value="ENTEROCHELIN ESTERASE-RELATED"/>
    <property type="match status" value="1"/>
</dbReference>
<keyword evidence="2" id="KW-0964">Secreted</keyword>
<keyword evidence="4" id="KW-1133">Transmembrane helix</keyword>
<dbReference type="Pfam" id="PF00756">
    <property type="entry name" value="Esterase"/>
    <property type="match status" value="1"/>
</dbReference>
<dbReference type="InterPro" id="IPR029058">
    <property type="entry name" value="AB_hydrolase_fold"/>
</dbReference>
<dbReference type="SUPFAM" id="SSF53474">
    <property type="entry name" value="alpha/beta-Hydrolases"/>
    <property type="match status" value="1"/>
</dbReference>
<gene>
    <name evidence="5" type="ORF">MHPYR_360037</name>
</gene>
<dbReference type="InterPro" id="IPR000801">
    <property type="entry name" value="Esterase-like"/>
</dbReference>
<organism evidence="5">
    <name type="scientific">uncultured Mycobacterium sp</name>
    <dbReference type="NCBI Taxonomy" id="171292"/>
    <lineage>
        <taxon>Bacteria</taxon>
        <taxon>Bacillati</taxon>
        <taxon>Actinomycetota</taxon>
        <taxon>Actinomycetes</taxon>
        <taxon>Mycobacteriales</taxon>
        <taxon>Mycobacteriaceae</taxon>
        <taxon>Mycobacterium</taxon>
        <taxon>environmental samples</taxon>
    </lineage>
</organism>
<feature type="region of interest" description="Disordered" evidence="3">
    <location>
        <begin position="397"/>
        <end position="431"/>
    </location>
</feature>
<evidence type="ECO:0000256" key="1">
    <source>
        <dbReference type="ARBA" id="ARBA00004613"/>
    </source>
</evidence>
<evidence type="ECO:0000256" key="3">
    <source>
        <dbReference type="SAM" id="MobiDB-lite"/>
    </source>
</evidence>
<evidence type="ECO:0000256" key="2">
    <source>
        <dbReference type="ARBA" id="ARBA00022525"/>
    </source>
</evidence>
<dbReference type="AlphaFoldDB" id="A0A1Y5PKR6"/>
<feature type="transmembrane region" description="Helical" evidence="4">
    <location>
        <begin position="41"/>
        <end position="60"/>
    </location>
</feature>
<keyword evidence="4" id="KW-0472">Membrane</keyword>
<dbReference type="InterPro" id="IPR050583">
    <property type="entry name" value="Mycobacterial_A85_antigen"/>
</dbReference>
<dbReference type="GO" id="GO:0005576">
    <property type="term" value="C:extracellular region"/>
    <property type="evidence" value="ECO:0007669"/>
    <property type="project" value="UniProtKB-SubCell"/>
</dbReference>
<evidence type="ECO:0000313" key="5">
    <source>
        <dbReference type="EMBL" id="SBS76771.1"/>
    </source>
</evidence>
<dbReference type="PANTHER" id="PTHR48098:SF1">
    <property type="entry name" value="DIACYLGLYCEROL ACYLTRANSFERASE_MYCOLYLTRANSFERASE AG85A"/>
    <property type="match status" value="1"/>
</dbReference>
<feature type="transmembrane region" description="Helical" evidence="4">
    <location>
        <begin position="67"/>
        <end position="89"/>
    </location>
</feature>
<proteinExistence type="predicted"/>
<keyword evidence="4" id="KW-0812">Transmembrane</keyword>
<feature type="transmembrane region" description="Helical" evidence="4">
    <location>
        <begin position="101"/>
        <end position="119"/>
    </location>
</feature>
<protein>
    <submittedName>
        <fullName evidence="5">Esterase</fullName>
    </submittedName>
</protein>
<sequence length="487" mass="52020">MGYVPPTPSPAPSPAEPTPLPQLPAPNLHQYAHGVSLLGGWLPLTIEIVAVITLIVAIGWRRTRRWWLVWLPVCVVLGVLGALAARTYVNAEGLASDPAPFYLWVWIGIFAAGVAVAVLGWRGNSWWRRGVAVLAIPLTLMTALLALNRWVGYYPSVQAAWGALTAGPLPNQIDAADLPGLRNTVQTTGKLVEVDIPSDASGFKHRSEYVYLPPAWFAGPTPPRLPVIMMVAGEFNTPADWMRSGNAMPIIDGYAQSHGGMAPIFVFVDTGGSFNNDTECVNGPRGDSADHLTKDVRPYVVDHFGASEQAANWAVVGWSMGGTCAVDLTVMHPELFSTFEDIAGDHGPTAGSKDQTISRLYGGNAAAWDQFDPRTVMLKHGPYQGVAGWFEDTVTPTNTASPYGNGGGKRPQSDAPSGFGGHDEFRDSDEAGAADDLCGTAQTVGISCSVHRIISFHTWQFAQRALSDAMPWLAAQIKTPGATDSPA</sequence>
<dbReference type="GO" id="GO:0016747">
    <property type="term" value="F:acyltransferase activity, transferring groups other than amino-acyl groups"/>
    <property type="evidence" value="ECO:0007669"/>
    <property type="project" value="TreeGrafter"/>
</dbReference>